<protein>
    <recommendedName>
        <fullName evidence="3">Copper amine oxidase-like N-terminal domain-containing protein</fullName>
    </recommendedName>
</protein>
<keyword evidence="2" id="KW-1185">Reference proteome</keyword>
<proteinExistence type="predicted"/>
<comment type="caution">
    <text evidence="1">The sequence shown here is derived from an EMBL/GenBank/DDBJ whole genome shotgun (WGS) entry which is preliminary data.</text>
</comment>
<sequence length="485" mass="55073">METTVKKWPRFMVFMIFFLLPIWPMHVSASTSVKASLPSFPVTINGQEMDYMHSKYPFFVYKDITYLPLTWNNLQTLGIEFDWSEENGLLIWPNRNFPPPIHDTPPEQDLTAKRNSATYAVHLSDEPITINNTIINNRTEPYPFLTYQDVTYMPLTWRFVHDLLHLDIRWSETQGLALVGGQSIIGPMIGDDDRSLYFYSMLPNPDKSLIQMDKNSYRIEWKNREEQEKMVRTLSASAHPYGGKPAAVQRKDRDLYYGDVKIYTLTDSDVWESNTWGAPVHSYTEFKAGDQGVIISINLTLQIAAIGPNYGSTYTVLVQDGKATMLQDFNQKLDRVIPNPDGTVWIASARLPGRNGYIGGSARLGLLDQNGHVEMVNDKMNESDVLALGITNPSLPNPAAEDGSLNIVLLGHSKGDFSEKDSAGIYTLDTKLQVKRLSEQLAGEYYLDKNRNIYIQHANNTIENWSTGELRTWFDYELAAMNATD</sequence>
<evidence type="ECO:0000313" key="2">
    <source>
        <dbReference type="Proteomes" id="UP001519344"/>
    </source>
</evidence>
<evidence type="ECO:0000313" key="1">
    <source>
        <dbReference type="EMBL" id="MBP1965428.1"/>
    </source>
</evidence>
<evidence type="ECO:0008006" key="3">
    <source>
        <dbReference type="Google" id="ProtNLM"/>
    </source>
</evidence>
<dbReference type="Proteomes" id="UP001519344">
    <property type="component" value="Unassembled WGS sequence"/>
</dbReference>
<reference evidence="1 2" key="1">
    <citation type="submission" date="2021-03" db="EMBL/GenBank/DDBJ databases">
        <title>Genomic Encyclopedia of Type Strains, Phase IV (KMG-IV): sequencing the most valuable type-strain genomes for metagenomic binning, comparative biology and taxonomic classification.</title>
        <authorList>
            <person name="Goeker M."/>
        </authorList>
    </citation>
    <scope>NUCLEOTIDE SEQUENCE [LARGE SCALE GENOMIC DNA]</scope>
    <source>
        <strain evidence="1 2">DSM 24950</strain>
    </source>
</reference>
<organism evidence="1 2">
    <name type="scientific">Paenibacillus aceris</name>
    <dbReference type="NCBI Taxonomy" id="869555"/>
    <lineage>
        <taxon>Bacteria</taxon>
        <taxon>Bacillati</taxon>
        <taxon>Bacillota</taxon>
        <taxon>Bacilli</taxon>
        <taxon>Bacillales</taxon>
        <taxon>Paenibacillaceae</taxon>
        <taxon>Paenibacillus</taxon>
    </lineage>
</organism>
<dbReference type="EMBL" id="JAGGKV010000014">
    <property type="protein sequence ID" value="MBP1965428.1"/>
    <property type="molecule type" value="Genomic_DNA"/>
</dbReference>
<dbReference type="RefSeq" id="WP_167052557.1">
    <property type="nucleotide sequence ID" value="NZ_JAAOZR010000003.1"/>
</dbReference>
<gene>
    <name evidence="1" type="ORF">J2Z65_004666</name>
</gene>
<accession>A0ABS4I3E8</accession>
<name>A0ABS4I3E8_9BACL</name>